<dbReference type="AlphaFoldDB" id="A0A024UFJ6"/>
<dbReference type="EMBL" id="KI913957">
    <property type="protein sequence ID" value="ETW05186.1"/>
    <property type="molecule type" value="Genomic_DNA"/>
</dbReference>
<dbReference type="GeneID" id="20081231"/>
<organism evidence="1">
    <name type="scientific">Aphanomyces invadans</name>
    <dbReference type="NCBI Taxonomy" id="157072"/>
    <lineage>
        <taxon>Eukaryota</taxon>
        <taxon>Sar</taxon>
        <taxon>Stramenopiles</taxon>
        <taxon>Oomycota</taxon>
        <taxon>Saprolegniomycetes</taxon>
        <taxon>Saprolegniales</taxon>
        <taxon>Verrucalvaceae</taxon>
        <taxon>Aphanomyces</taxon>
    </lineage>
</organism>
<dbReference type="GO" id="GO:0043291">
    <property type="term" value="C:RAVE complex"/>
    <property type="evidence" value="ECO:0007669"/>
    <property type="project" value="TreeGrafter"/>
</dbReference>
<gene>
    <name evidence="1" type="ORF">H310_04181</name>
</gene>
<dbReference type="InterPro" id="IPR028241">
    <property type="entry name" value="RAVE2/Rogdi"/>
</dbReference>
<evidence type="ECO:0000313" key="1">
    <source>
        <dbReference type="EMBL" id="ETW05186.1"/>
    </source>
</evidence>
<dbReference type="Pfam" id="PF10259">
    <property type="entry name" value="Rogdi_lz"/>
    <property type="match status" value="1"/>
</dbReference>
<accession>A0A024UFJ6</accession>
<dbReference type="PANTHER" id="PTHR13618">
    <property type="entry name" value="LEUCINE ZIPPER CONTAINING TRANSCRIPTION FACTOR LZF1"/>
    <property type="match status" value="1"/>
</dbReference>
<proteinExistence type="predicted"/>
<dbReference type="eggNOG" id="ENOG502RXIU">
    <property type="taxonomic scope" value="Eukaryota"/>
</dbReference>
<dbReference type="RefSeq" id="XP_008866625.1">
    <property type="nucleotide sequence ID" value="XM_008868403.1"/>
</dbReference>
<dbReference type="PANTHER" id="PTHR13618:SF1">
    <property type="entry name" value="PROTEIN ROGDI HOMOLOG"/>
    <property type="match status" value="1"/>
</dbReference>
<reference evidence="1" key="1">
    <citation type="submission" date="2013-12" db="EMBL/GenBank/DDBJ databases">
        <title>The Genome Sequence of Aphanomyces invadans NJM9701.</title>
        <authorList>
            <consortium name="The Broad Institute Genomics Platform"/>
            <person name="Russ C."/>
            <person name="Tyler B."/>
            <person name="van West P."/>
            <person name="Dieguez-Uribeondo J."/>
            <person name="Young S.K."/>
            <person name="Zeng Q."/>
            <person name="Gargeya S."/>
            <person name="Fitzgerald M."/>
            <person name="Abouelleil A."/>
            <person name="Alvarado L."/>
            <person name="Chapman S.B."/>
            <person name="Gainer-Dewar J."/>
            <person name="Goldberg J."/>
            <person name="Griggs A."/>
            <person name="Gujja S."/>
            <person name="Hansen M."/>
            <person name="Howarth C."/>
            <person name="Imamovic A."/>
            <person name="Ireland A."/>
            <person name="Larimer J."/>
            <person name="McCowan C."/>
            <person name="Murphy C."/>
            <person name="Pearson M."/>
            <person name="Poon T.W."/>
            <person name="Priest M."/>
            <person name="Roberts A."/>
            <person name="Saif S."/>
            <person name="Shea T."/>
            <person name="Sykes S."/>
            <person name="Wortman J."/>
            <person name="Nusbaum C."/>
            <person name="Birren B."/>
        </authorList>
    </citation>
    <scope>NUCLEOTIDE SEQUENCE [LARGE SCALE GENOMIC DNA]</scope>
    <source>
        <strain evidence="1">NJM9701</strain>
    </source>
</reference>
<dbReference type="OrthoDB" id="150239at2759"/>
<name>A0A024UFJ6_9STRA</name>
<protein>
    <submittedName>
        <fullName evidence="1">Uncharacterized protein</fullName>
    </submittedName>
</protein>
<dbReference type="VEuPathDB" id="FungiDB:H310_04181"/>
<sequence length="280" mass="31044">MGIPEEEAELAQEMVHYLTHDVMTLLRKAKSQLEDAERRWTRMEALEEATGKSMKANVKIDGHLVVEADIEVNLRRGYLVNSKLHQACVLDQMLEFHRVLQLQYRRMEQVASALRKQLSLIQGGTDHAPLLQQIAPLVSEIVAELGAISRELRTGGNAVRLPSTRRFPYSSQLDHHFVPPLPSDMLVDFSVHQARLVIEAFIVAPSTKPVGDILSGDTKKEFAGQVTVFRGQAVEILKQTSVAVDLPGLDDMLSVADAQVARMLHVRDQGGALMQCGVPS</sequence>